<reference evidence="1 2" key="1">
    <citation type="submission" date="2018-05" db="EMBL/GenBank/DDBJ databases">
        <title>Genetic diversity of glacier-inhabiting Cryobacterium bacteria in China and description of Cryobacterium mengkeensis sp. nov. and Arthrobacter glacialis sp. nov.</title>
        <authorList>
            <person name="Liu Q."/>
            <person name="Xin Y.-H."/>
        </authorList>
    </citation>
    <scope>NUCLEOTIDE SEQUENCE [LARGE SCALE GENOMIC DNA]</scope>
    <source>
        <strain evidence="1 2">GP3</strain>
    </source>
</reference>
<name>A0A2V3DQ61_9MICC</name>
<accession>A0A2V3DQ61</accession>
<organism evidence="1 2">
    <name type="scientific">Arthrobacter psychrochitiniphilus</name>
    <dbReference type="NCBI Taxonomy" id="291045"/>
    <lineage>
        <taxon>Bacteria</taxon>
        <taxon>Bacillati</taxon>
        <taxon>Actinomycetota</taxon>
        <taxon>Actinomycetes</taxon>
        <taxon>Micrococcales</taxon>
        <taxon>Micrococcaceae</taxon>
        <taxon>Arthrobacter</taxon>
    </lineage>
</organism>
<dbReference type="EMBL" id="QHLZ01000006">
    <property type="protein sequence ID" value="PXA65113.1"/>
    <property type="molecule type" value="Genomic_DNA"/>
</dbReference>
<keyword evidence="2" id="KW-1185">Reference proteome</keyword>
<dbReference type="OrthoDB" id="8610356at2"/>
<comment type="caution">
    <text evidence="1">The sequence shown here is derived from an EMBL/GenBank/DDBJ whole genome shotgun (WGS) entry which is preliminary data.</text>
</comment>
<sequence>MTLLNDRYVPITSGLGFLEAPLGEVAQALEQWRVAIHGSARQERFLGGFEDNVLKLEPLVSGWTSRELLVATSNPNWTAFFDCDVLGGDQKTPISYLAKTMGCHGLFVCSVPASKDASRGPWGGIQYKLYGPVGTPSNYVRAISLSQDGARWSFDADDKPVLDFEEVEAYTSRKVRDRFTLDMLKRYCAALGLHPFDAEFYPGPSILVTNASELQTQETSLTLAEVRERMGLSN</sequence>
<evidence type="ECO:0000313" key="2">
    <source>
        <dbReference type="Proteomes" id="UP000246303"/>
    </source>
</evidence>
<gene>
    <name evidence="1" type="ORF">CVS29_10480</name>
</gene>
<dbReference type="AlphaFoldDB" id="A0A2V3DQ61"/>
<protein>
    <submittedName>
        <fullName evidence="1">Uncharacterized protein</fullName>
    </submittedName>
</protein>
<evidence type="ECO:0000313" key="1">
    <source>
        <dbReference type="EMBL" id="PXA65113.1"/>
    </source>
</evidence>
<dbReference type="Proteomes" id="UP000246303">
    <property type="component" value="Unassembled WGS sequence"/>
</dbReference>
<proteinExistence type="predicted"/>
<dbReference type="RefSeq" id="WP_110106289.1">
    <property type="nucleotide sequence ID" value="NZ_JACBZZ010000001.1"/>
</dbReference>